<dbReference type="SMART" id="SM00220">
    <property type="entry name" value="S_TKc"/>
    <property type="match status" value="1"/>
</dbReference>
<keyword evidence="6 10" id="KW-0418">Kinase</keyword>
<keyword evidence="2" id="KW-0723">Serine/threonine-protein kinase</keyword>
<dbReference type="InterPro" id="IPR008271">
    <property type="entry name" value="Ser/Thr_kinase_AS"/>
</dbReference>
<sequence>MTQPSDATLPPNAGTPPQIGTRIGPYRIDAVLSQGAMGMVYAGTDTRLHRPVAIKVVMATLAQSPEFLARFEREATVMARLESPHVIAVYDHGVHEGWPYLVSQYAAGGDLARLIREHGGMPTTLAADVCAQVADALAAAHAVGVVHRDVKPENVLLRDTDLTRPHAYLGDFGVAHTDSSGLTQPGSVAGTWNYLAPERAEGDPGSPAGDLYALGCLFYEAVTGRAPYAGSDVEVALAHLHGDVPQLPGDDDVTRQANVILARVLAKDPAQRPATAVEVRDQLQLLSGSDQTYAAGATVRTRGGLTRKTVAVGAAGAVLLAALAGGGVWLGTRHGSESEPAAAATTTKRGVVGDLDGDGKGDVLLGAGFGLVENTFNDPDADMLFTSTGTGFAAGKAPATLPQAEVTGDVDGDGRTDLVAVSGQKGAFQLRTDAAGVPGSMIRLPYWDKPVAVFTADVNGDGRDDVGIASRGDGKNLSGVYDDPGDLSLRISVLESQEGGGWSKTIRMYDAPWTAGDATMSLDPADVDGDGDDDLVFGFEVEGQGAGVFISDGTTLTPKDLSLPEDVGTANCAHSLVTDLDQDGVPELVCYIASEFDVLEYDAGGTWTTTDWKVSGLDTEGSHSPAMPSATDVDGDGDTDLVFTDYDFGGDEGKLLDHLIVLVADPAKKTLTAEERPAPGVTTVSSTAFGVGRSASGS</sequence>
<dbReference type="Gene3D" id="1.10.510.10">
    <property type="entry name" value="Transferase(Phosphotransferase) domain 1"/>
    <property type="match status" value="1"/>
</dbReference>
<dbReference type="SUPFAM" id="SSF56112">
    <property type="entry name" value="Protein kinase-like (PK-like)"/>
    <property type="match status" value="1"/>
</dbReference>
<dbReference type="InterPro" id="IPR011009">
    <property type="entry name" value="Kinase-like_dom_sf"/>
</dbReference>
<dbReference type="SUPFAM" id="SSF69318">
    <property type="entry name" value="Integrin alpha N-terminal domain"/>
    <property type="match status" value="1"/>
</dbReference>
<feature type="region of interest" description="Disordered" evidence="8">
    <location>
        <begin position="1"/>
        <end position="21"/>
    </location>
</feature>
<evidence type="ECO:0000256" key="2">
    <source>
        <dbReference type="ARBA" id="ARBA00022527"/>
    </source>
</evidence>
<dbReference type="InterPro" id="IPR028994">
    <property type="entry name" value="Integrin_alpha_N"/>
</dbReference>
<dbReference type="Proteomes" id="UP001556631">
    <property type="component" value="Unassembled WGS sequence"/>
</dbReference>
<keyword evidence="7" id="KW-0067">ATP-binding</keyword>
<protein>
    <recommendedName>
        <fullName evidence="1">non-specific serine/threonine protein kinase</fullName>
        <ecNumber evidence="1">2.7.11.1</ecNumber>
    </recommendedName>
</protein>
<evidence type="ECO:0000256" key="1">
    <source>
        <dbReference type="ARBA" id="ARBA00012513"/>
    </source>
</evidence>
<dbReference type="PROSITE" id="PS00108">
    <property type="entry name" value="PROTEIN_KINASE_ST"/>
    <property type="match status" value="1"/>
</dbReference>
<gene>
    <name evidence="10" type="ORF">AB3X52_06075</name>
</gene>
<dbReference type="GO" id="GO:0016301">
    <property type="term" value="F:kinase activity"/>
    <property type="evidence" value="ECO:0007669"/>
    <property type="project" value="UniProtKB-KW"/>
</dbReference>
<dbReference type="Pfam" id="PF00069">
    <property type="entry name" value="Pkinase"/>
    <property type="match status" value="1"/>
</dbReference>
<dbReference type="EC" id="2.7.11.1" evidence="1"/>
<dbReference type="Gene3D" id="3.30.200.20">
    <property type="entry name" value="Phosphorylase Kinase, domain 1"/>
    <property type="match status" value="1"/>
</dbReference>
<evidence type="ECO:0000256" key="3">
    <source>
        <dbReference type="ARBA" id="ARBA00022679"/>
    </source>
</evidence>
<dbReference type="PANTHER" id="PTHR43289:SF6">
    <property type="entry name" value="SERINE_THREONINE-PROTEIN KINASE NEKL-3"/>
    <property type="match status" value="1"/>
</dbReference>
<dbReference type="CDD" id="cd14014">
    <property type="entry name" value="STKc_PknB_like"/>
    <property type="match status" value="1"/>
</dbReference>
<comment type="caution">
    <text evidence="10">The sequence shown here is derived from an EMBL/GenBank/DDBJ whole genome shotgun (WGS) entry which is preliminary data.</text>
</comment>
<keyword evidence="3" id="KW-0808">Transferase</keyword>
<dbReference type="InterPro" id="IPR000719">
    <property type="entry name" value="Prot_kinase_dom"/>
</dbReference>
<keyword evidence="11" id="KW-1185">Reference proteome</keyword>
<name>A0ABV3SW70_9ACTN</name>
<dbReference type="PROSITE" id="PS50011">
    <property type="entry name" value="PROTEIN_KINASE_DOM"/>
    <property type="match status" value="1"/>
</dbReference>
<evidence type="ECO:0000313" key="10">
    <source>
        <dbReference type="EMBL" id="MEX0427182.1"/>
    </source>
</evidence>
<evidence type="ECO:0000256" key="5">
    <source>
        <dbReference type="ARBA" id="ARBA00022741"/>
    </source>
</evidence>
<evidence type="ECO:0000256" key="8">
    <source>
        <dbReference type="SAM" id="MobiDB-lite"/>
    </source>
</evidence>
<keyword evidence="4" id="KW-0732">Signal</keyword>
<dbReference type="InterPro" id="IPR013517">
    <property type="entry name" value="FG-GAP"/>
</dbReference>
<feature type="region of interest" description="Disordered" evidence="8">
    <location>
        <begin position="673"/>
        <end position="698"/>
    </location>
</feature>
<dbReference type="Gene3D" id="2.130.10.130">
    <property type="entry name" value="Integrin alpha, N-terminal"/>
    <property type="match status" value="1"/>
</dbReference>
<feature type="domain" description="Protein kinase" evidence="9">
    <location>
        <begin position="26"/>
        <end position="286"/>
    </location>
</feature>
<dbReference type="Pfam" id="PF13517">
    <property type="entry name" value="FG-GAP_3"/>
    <property type="match status" value="2"/>
</dbReference>
<evidence type="ECO:0000256" key="7">
    <source>
        <dbReference type="ARBA" id="ARBA00022840"/>
    </source>
</evidence>
<keyword evidence="5" id="KW-0547">Nucleotide-binding</keyword>
<evidence type="ECO:0000256" key="4">
    <source>
        <dbReference type="ARBA" id="ARBA00022729"/>
    </source>
</evidence>
<organism evidence="10 11">
    <name type="scientific">Nocardioides eburneus</name>
    <dbReference type="NCBI Taxonomy" id="3231482"/>
    <lineage>
        <taxon>Bacteria</taxon>
        <taxon>Bacillati</taxon>
        <taxon>Actinomycetota</taxon>
        <taxon>Actinomycetes</taxon>
        <taxon>Propionibacteriales</taxon>
        <taxon>Nocardioidaceae</taxon>
        <taxon>Nocardioides</taxon>
    </lineage>
</organism>
<evidence type="ECO:0000259" key="9">
    <source>
        <dbReference type="PROSITE" id="PS50011"/>
    </source>
</evidence>
<dbReference type="PANTHER" id="PTHR43289">
    <property type="entry name" value="MITOGEN-ACTIVATED PROTEIN KINASE KINASE KINASE 20-RELATED"/>
    <property type="match status" value="1"/>
</dbReference>
<accession>A0ABV3SW70</accession>
<dbReference type="RefSeq" id="WP_367992320.1">
    <property type="nucleotide sequence ID" value="NZ_JBFPJR010000008.1"/>
</dbReference>
<proteinExistence type="predicted"/>
<evidence type="ECO:0000313" key="11">
    <source>
        <dbReference type="Proteomes" id="UP001556631"/>
    </source>
</evidence>
<reference evidence="10 11" key="1">
    <citation type="submission" date="2024-07" db="EMBL/GenBank/DDBJ databases">
        <authorList>
            <person name="Lee S."/>
            <person name="Kang M."/>
        </authorList>
    </citation>
    <scope>NUCLEOTIDE SEQUENCE [LARGE SCALE GENOMIC DNA]</scope>
    <source>
        <strain evidence="10 11">DS6</strain>
    </source>
</reference>
<dbReference type="EMBL" id="JBFPJR010000008">
    <property type="protein sequence ID" value="MEX0427182.1"/>
    <property type="molecule type" value="Genomic_DNA"/>
</dbReference>
<evidence type="ECO:0000256" key="6">
    <source>
        <dbReference type="ARBA" id="ARBA00022777"/>
    </source>
</evidence>